<feature type="repeat" description="ANK" evidence="3">
    <location>
        <begin position="1"/>
        <end position="23"/>
    </location>
</feature>
<keyword evidence="1" id="KW-0677">Repeat</keyword>
<organism evidence="4 5">
    <name type="scientific">Rhodocollybia butyracea</name>
    <dbReference type="NCBI Taxonomy" id="206335"/>
    <lineage>
        <taxon>Eukaryota</taxon>
        <taxon>Fungi</taxon>
        <taxon>Dikarya</taxon>
        <taxon>Basidiomycota</taxon>
        <taxon>Agaricomycotina</taxon>
        <taxon>Agaricomycetes</taxon>
        <taxon>Agaricomycetidae</taxon>
        <taxon>Agaricales</taxon>
        <taxon>Marasmiineae</taxon>
        <taxon>Omphalotaceae</taxon>
        <taxon>Rhodocollybia</taxon>
    </lineage>
</organism>
<dbReference type="PROSITE" id="PS50088">
    <property type="entry name" value="ANK_REPEAT"/>
    <property type="match status" value="2"/>
</dbReference>
<reference evidence="4" key="1">
    <citation type="submission" date="2020-11" db="EMBL/GenBank/DDBJ databases">
        <authorList>
            <consortium name="DOE Joint Genome Institute"/>
            <person name="Ahrendt S."/>
            <person name="Riley R."/>
            <person name="Andreopoulos W."/>
            <person name="Labutti K."/>
            <person name="Pangilinan J."/>
            <person name="Ruiz-Duenas F.J."/>
            <person name="Barrasa J.M."/>
            <person name="Sanchez-Garcia M."/>
            <person name="Camarero S."/>
            <person name="Miyauchi S."/>
            <person name="Serrano A."/>
            <person name="Linde D."/>
            <person name="Babiker R."/>
            <person name="Drula E."/>
            <person name="Ayuso-Fernandez I."/>
            <person name="Pacheco R."/>
            <person name="Padilla G."/>
            <person name="Ferreira P."/>
            <person name="Barriuso J."/>
            <person name="Kellner H."/>
            <person name="Castanera R."/>
            <person name="Alfaro M."/>
            <person name="Ramirez L."/>
            <person name="Pisabarro A.G."/>
            <person name="Kuo A."/>
            <person name="Tritt A."/>
            <person name="Lipzen A."/>
            <person name="He G."/>
            <person name="Yan M."/>
            <person name="Ng V."/>
            <person name="Cullen D."/>
            <person name="Martin F."/>
            <person name="Rosso M.-N."/>
            <person name="Henrissat B."/>
            <person name="Hibbett D."/>
            <person name="Martinez A.T."/>
            <person name="Grigoriev I.V."/>
        </authorList>
    </citation>
    <scope>NUCLEOTIDE SEQUENCE</scope>
    <source>
        <strain evidence="4">AH 40177</strain>
    </source>
</reference>
<comment type="caution">
    <text evidence="4">The sequence shown here is derived from an EMBL/GenBank/DDBJ whole genome shotgun (WGS) entry which is preliminary data.</text>
</comment>
<dbReference type="Pfam" id="PF12796">
    <property type="entry name" value="Ank_2"/>
    <property type="match status" value="1"/>
</dbReference>
<evidence type="ECO:0000256" key="2">
    <source>
        <dbReference type="ARBA" id="ARBA00023043"/>
    </source>
</evidence>
<evidence type="ECO:0000256" key="1">
    <source>
        <dbReference type="ARBA" id="ARBA00022737"/>
    </source>
</evidence>
<feature type="non-terminal residue" evidence="4">
    <location>
        <position position="54"/>
    </location>
</feature>
<dbReference type="SUPFAM" id="SSF48403">
    <property type="entry name" value="Ankyrin repeat"/>
    <property type="match status" value="1"/>
</dbReference>
<feature type="repeat" description="ANK" evidence="3">
    <location>
        <begin position="24"/>
        <end position="54"/>
    </location>
</feature>
<evidence type="ECO:0000313" key="4">
    <source>
        <dbReference type="EMBL" id="KAF9016833.1"/>
    </source>
</evidence>
<dbReference type="PANTHER" id="PTHR24123:SF33">
    <property type="entry name" value="PROTEIN HOS4"/>
    <property type="match status" value="1"/>
</dbReference>
<keyword evidence="5" id="KW-1185">Reference proteome</keyword>
<accession>A0A9P5P531</accession>
<evidence type="ECO:0000313" key="5">
    <source>
        <dbReference type="Proteomes" id="UP000772434"/>
    </source>
</evidence>
<sequence>SQNHEDIVQLLIERGADINILGGHYGTALVAASSNLYINVVQLLIEKGADVNAQ</sequence>
<dbReference type="InterPro" id="IPR051165">
    <property type="entry name" value="Multifunctional_ANK_Repeat"/>
</dbReference>
<dbReference type="PANTHER" id="PTHR24123">
    <property type="entry name" value="ANKYRIN REPEAT-CONTAINING"/>
    <property type="match status" value="1"/>
</dbReference>
<dbReference type="InterPro" id="IPR036770">
    <property type="entry name" value="Ankyrin_rpt-contain_sf"/>
</dbReference>
<dbReference type="OrthoDB" id="194358at2759"/>
<dbReference type="Gene3D" id="1.25.40.20">
    <property type="entry name" value="Ankyrin repeat-containing domain"/>
    <property type="match status" value="1"/>
</dbReference>
<gene>
    <name evidence="4" type="ORF">BDP27DRAFT_1184034</name>
</gene>
<proteinExistence type="predicted"/>
<evidence type="ECO:0008006" key="6">
    <source>
        <dbReference type="Google" id="ProtNLM"/>
    </source>
</evidence>
<keyword evidence="2 3" id="KW-0040">ANK repeat</keyword>
<name>A0A9P5P531_9AGAR</name>
<evidence type="ECO:0000256" key="3">
    <source>
        <dbReference type="PROSITE-ProRule" id="PRU00023"/>
    </source>
</evidence>
<dbReference type="InterPro" id="IPR002110">
    <property type="entry name" value="Ankyrin_rpt"/>
</dbReference>
<dbReference type="Proteomes" id="UP000772434">
    <property type="component" value="Unassembled WGS sequence"/>
</dbReference>
<dbReference type="EMBL" id="JADNRY010001412">
    <property type="protein sequence ID" value="KAF9016833.1"/>
    <property type="molecule type" value="Genomic_DNA"/>
</dbReference>
<dbReference type="PROSITE" id="PS50297">
    <property type="entry name" value="ANK_REP_REGION"/>
    <property type="match status" value="1"/>
</dbReference>
<protein>
    <recommendedName>
        <fullName evidence="6">Ankyrin</fullName>
    </recommendedName>
</protein>
<dbReference type="AlphaFoldDB" id="A0A9P5P531"/>
<feature type="non-terminal residue" evidence="4">
    <location>
        <position position="1"/>
    </location>
</feature>